<reference evidence="2" key="2">
    <citation type="submission" date="2018-03" db="EMBL/GenBank/DDBJ databases">
        <title>The Triticum urartu genome reveals the dynamic nature of wheat genome evolution.</title>
        <authorList>
            <person name="Ling H."/>
            <person name="Ma B."/>
            <person name="Shi X."/>
            <person name="Liu H."/>
            <person name="Dong L."/>
            <person name="Sun H."/>
            <person name="Cao Y."/>
            <person name="Gao Q."/>
            <person name="Zheng S."/>
            <person name="Li Y."/>
            <person name="Yu Y."/>
            <person name="Du H."/>
            <person name="Qi M."/>
            <person name="Li Y."/>
            <person name="Yu H."/>
            <person name="Cui Y."/>
            <person name="Wang N."/>
            <person name="Chen C."/>
            <person name="Wu H."/>
            <person name="Zhao Y."/>
            <person name="Zhang J."/>
            <person name="Li Y."/>
            <person name="Zhou W."/>
            <person name="Zhang B."/>
            <person name="Hu W."/>
            <person name="Eijk M."/>
            <person name="Tang J."/>
            <person name="Witsenboer H."/>
            <person name="Zhao S."/>
            <person name="Li Z."/>
            <person name="Zhang A."/>
            <person name="Wang D."/>
            <person name="Liang C."/>
        </authorList>
    </citation>
    <scope>NUCLEOTIDE SEQUENCE [LARGE SCALE GENOMIC DNA]</scope>
    <source>
        <strain evidence="2">cv. G1812</strain>
    </source>
</reference>
<evidence type="ECO:0000256" key="1">
    <source>
        <dbReference type="SAM" id="MobiDB-lite"/>
    </source>
</evidence>
<feature type="compositionally biased region" description="Basic and acidic residues" evidence="1">
    <location>
        <begin position="101"/>
        <end position="111"/>
    </location>
</feature>
<sequence length="224" mass="24440">MLSSKNGGAEVLCCARSNKTLRQEAHRPASLLAMLLPSQLGRDDLLHVLAAPLVADEAHEPELEAVHGGHVYVLLLRVVRVLARLHPLDPPQRHHHLVRHPSDVARRRGDCEGPVAAEGDLPGGDEEHPGDGPAGGVEVALQRLHQPLALLGREGLPEHPLHAAGLQDPRAQAELPLHRLRQLRPQGHCTHEQERDILVSTLPVFHLECSTRVSGLRTPTHRGL</sequence>
<evidence type="ECO:0000313" key="2">
    <source>
        <dbReference type="EnsemblPlants" id="TuG1812U0000177600.01.T01.s_cds3778"/>
    </source>
</evidence>
<keyword evidence="3" id="KW-1185">Reference proteome</keyword>
<evidence type="ECO:0000313" key="3">
    <source>
        <dbReference type="Proteomes" id="UP000015106"/>
    </source>
</evidence>
<protein>
    <submittedName>
        <fullName evidence="2">Uncharacterized protein</fullName>
    </submittedName>
</protein>
<dbReference type="Gramene" id="TuG1812U0000177600.01.T01">
    <property type="protein sequence ID" value="TuG1812U0000177600.01.T01.s_cds3778"/>
    <property type="gene ID" value="TuG1812U0000177600.01"/>
</dbReference>
<dbReference type="Proteomes" id="UP000015106">
    <property type="component" value="Chromosome 6"/>
</dbReference>
<dbReference type="EnsemblPlants" id="TuG1812G0600002561.01.T01">
    <property type="protein sequence ID" value="TuG1812G0600002561.01.T01.cds365634"/>
    <property type="gene ID" value="TuG1812G0600002561.01"/>
</dbReference>
<reference evidence="3" key="1">
    <citation type="journal article" date="2013" name="Nature">
        <title>Draft genome of the wheat A-genome progenitor Triticum urartu.</title>
        <authorList>
            <person name="Ling H.Q."/>
            <person name="Zhao S."/>
            <person name="Liu D."/>
            <person name="Wang J."/>
            <person name="Sun H."/>
            <person name="Zhang C."/>
            <person name="Fan H."/>
            <person name="Li D."/>
            <person name="Dong L."/>
            <person name="Tao Y."/>
            <person name="Gao C."/>
            <person name="Wu H."/>
            <person name="Li Y."/>
            <person name="Cui Y."/>
            <person name="Guo X."/>
            <person name="Zheng S."/>
            <person name="Wang B."/>
            <person name="Yu K."/>
            <person name="Liang Q."/>
            <person name="Yang W."/>
            <person name="Lou X."/>
            <person name="Chen J."/>
            <person name="Feng M."/>
            <person name="Jian J."/>
            <person name="Zhang X."/>
            <person name="Luo G."/>
            <person name="Jiang Y."/>
            <person name="Liu J."/>
            <person name="Wang Z."/>
            <person name="Sha Y."/>
            <person name="Zhang B."/>
            <person name="Wu H."/>
            <person name="Tang D."/>
            <person name="Shen Q."/>
            <person name="Xue P."/>
            <person name="Zou S."/>
            <person name="Wang X."/>
            <person name="Liu X."/>
            <person name="Wang F."/>
            <person name="Yang Y."/>
            <person name="An X."/>
            <person name="Dong Z."/>
            <person name="Zhang K."/>
            <person name="Zhang X."/>
            <person name="Luo M.C."/>
            <person name="Dvorak J."/>
            <person name="Tong Y."/>
            <person name="Wang J."/>
            <person name="Yang H."/>
            <person name="Li Z."/>
            <person name="Wang D."/>
            <person name="Zhang A."/>
            <person name="Wang J."/>
        </authorList>
    </citation>
    <scope>NUCLEOTIDE SEQUENCE</scope>
    <source>
        <strain evidence="3">cv. G1812</strain>
    </source>
</reference>
<feature type="region of interest" description="Disordered" evidence="1">
    <location>
        <begin position="101"/>
        <end position="136"/>
    </location>
</feature>
<proteinExistence type="predicted"/>
<name>A0A8R7VJJ1_TRIUA</name>
<dbReference type="Gramene" id="TuG1812G0600002561.01.T01">
    <property type="protein sequence ID" value="TuG1812G0600002561.01.T01.cds365634"/>
    <property type="gene ID" value="TuG1812G0600002561.01"/>
</dbReference>
<reference evidence="2" key="3">
    <citation type="submission" date="2022-06" db="UniProtKB">
        <authorList>
            <consortium name="EnsemblPlants"/>
        </authorList>
    </citation>
    <scope>IDENTIFICATION</scope>
</reference>
<accession>A0A8R7VJJ1</accession>
<organism evidence="2 3">
    <name type="scientific">Triticum urartu</name>
    <name type="common">Red wild einkorn</name>
    <name type="synonym">Crithodium urartu</name>
    <dbReference type="NCBI Taxonomy" id="4572"/>
    <lineage>
        <taxon>Eukaryota</taxon>
        <taxon>Viridiplantae</taxon>
        <taxon>Streptophyta</taxon>
        <taxon>Embryophyta</taxon>
        <taxon>Tracheophyta</taxon>
        <taxon>Spermatophyta</taxon>
        <taxon>Magnoliopsida</taxon>
        <taxon>Liliopsida</taxon>
        <taxon>Poales</taxon>
        <taxon>Poaceae</taxon>
        <taxon>BOP clade</taxon>
        <taxon>Pooideae</taxon>
        <taxon>Triticodae</taxon>
        <taxon>Triticeae</taxon>
        <taxon>Triticinae</taxon>
        <taxon>Triticum</taxon>
    </lineage>
</organism>
<dbReference type="EnsemblPlants" id="TuG1812U0000177600.01.T01">
    <property type="protein sequence ID" value="TuG1812U0000177600.01.T01.s_cds3778"/>
    <property type="gene ID" value="TuG1812U0000177600.01"/>
</dbReference>
<dbReference type="AlphaFoldDB" id="A0A8R7VJJ1"/>